<gene>
    <name evidence="3" type="ORF">GCM10022421_19260</name>
</gene>
<dbReference type="Pfam" id="PF05036">
    <property type="entry name" value="SPOR"/>
    <property type="match status" value="1"/>
</dbReference>
<dbReference type="RefSeq" id="WP_344964598.1">
    <property type="nucleotide sequence ID" value="NZ_BAABDS010000030.1"/>
</dbReference>
<keyword evidence="4" id="KW-1185">Reference proteome</keyword>
<reference evidence="4" key="1">
    <citation type="journal article" date="2019" name="Int. J. Syst. Evol. Microbiol.">
        <title>The Global Catalogue of Microorganisms (GCM) 10K type strain sequencing project: providing services to taxonomists for standard genome sequencing and annotation.</title>
        <authorList>
            <consortium name="The Broad Institute Genomics Platform"/>
            <consortium name="The Broad Institute Genome Sequencing Center for Infectious Disease"/>
            <person name="Wu L."/>
            <person name="Ma J."/>
        </authorList>
    </citation>
    <scope>NUCLEOTIDE SEQUENCE [LARGE SCALE GENOMIC DNA]</scope>
    <source>
        <strain evidence="4">JCM 17329</strain>
    </source>
</reference>
<dbReference type="SUPFAM" id="SSF52540">
    <property type="entry name" value="P-loop containing nucleoside triphosphate hydrolases"/>
    <property type="match status" value="1"/>
</dbReference>
<dbReference type="EMBL" id="BAABDS010000030">
    <property type="protein sequence ID" value="GAA3712031.1"/>
    <property type="molecule type" value="Genomic_DNA"/>
</dbReference>
<evidence type="ECO:0000259" key="2">
    <source>
        <dbReference type="PROSITE" id="PS51724"/>
    </source>
</evidence>
<sequence>MTDAVNLPFSSQQQLLARLLHLSRLDTDFILLTGPEGAGKSYLAHRLTEETALMLPVLLDAEALDSHARFRDALLGRWFPGTVFDSEDSLSDSMARLLPASLHKRLLVVDNAEWLTDILLQELVELYLALPASVRPFMVLIGSAGWAGQVCHQLDDTMRSRVLEVEVPPLTTTDKQDLWHALGYQSPPATSHDIQYPGDVIDTVEPQMKTQGYRQLVEQKSVKILLTALIVVVLLIIIVSLLDDSESSAPELVQPFEQEQELALPPPIPTPVPDTETSTPEPAGDSVVREWPVESLPDTPAISTRVAETPDDSDKERVVIEDKVVSKLMQRKATPEPTARPDTSAGSAQPAPAARQSANTGGLSPLSALMQKSGGRYTLQLMASRDRTALEKVATRHRLAPSWVYPRSINGQPWFVLVFGDFVSPELARRGIGSLPSELQAAKPWPKPFAQVQKEVKP</sequence>
<feature type="domain" description="SPOR" evidence="2">
    <location>
        <begin position="371"/>
        <end position="448"/>
    </location>
</feature>
<dbReference type="InterPro" id="IPR007730">
    <property type="entry name" value="SPOR-like_dom"/>
</dbReference>
<accession>A0ABP7DZ68</accession>
<dbReference type="PROSITE" id="PS51724">
    <property type="entry name" value="SPOR"/>
    <property type="match status" value="1"/>
</dbReference>
<protein>
    <recommendedName>
        <fullName evidence="2">SPOR domain-containing protein</fullName>
    </recommendedName>
</protein>
<evidence type="ECO:0000256" key="1">
    <source>
        <dbReference type="SAM" id="MobiDB-lite"/>
    </source>
</evidence>
<comment type="caution">
    <text evidence="3">The sequence shown here is derived from an EMBL/GenBank/DDBJ whole genome shotgun (WGS) entry which is preliminary data.</text>
</comment>
<evidence type="ECO:0000313" key="4">
    <source>
        <dbReference type="Proteomes" id="UP001501479"/>
    </source>
</evidence>
<dbReference type="InterPro" id="IPR049945">
    <property type="entry name" value="AAA_22"/>
</dbReference>
<evidence type="ECO:0000313" key="3">
    <source>
        <dbReference type="EMBL" id="GAA3712031.1"/>
    </source>
</evidence>
<proteinExistence type="predicted"/>
<organism evidence="3 4">
    <name type="scientific">Oceanisphaera sediminis</name>
    <dbReference type="NCBI Taxonomy" id="981381"/>
    <lineage>
        <taxon>Bacteria</taxon>
        <taxon>Pseudomonadati</taxon>
        <taxon>Pseudomonadota</taxon>
        <taxon>Gammaproteobacteria</taxon>
        <taxon>Aeromonadales</taxon>
        <taxon>Aeromonadaceae</taxon>
        <taxon>Oceanisphaera</taxon>
    </lineage>
</organism>
<dbReference type="InterPro" id="IPR027417">
    <property type="entry name" value="P-loop_NTPase"/>
</dbReference>
<name>A0ABP7DZ68_9GAMM</name>
<feature type="compositionally biased region" description="Low complexity" evidence="1">
    <location>
        <begin position="344"/>
        <end position="358"/>
    </location>
</feature>
<dbReference type="Gene3D" id="3.30.70.1070">
    <property type="entry name" value="Sporulation related repeat"/>
    <property type="match status" value="1"/>
</dbReference>
<feature type="region of interest" description="Disordered" evidence="1">
    <location>
        <begin position="258"/>
        <end position="367"/>
    </location>
</feature>
<dbReference type="Pfam" id="PF13401">
    <property type="entry name" value="AAA_22"/>
    <property type="match status" value="1"/>
</dbReference>
<dbReference type="InterPro" id="IPR036680">
    <property type="entry name" value="SPOR-like_sf"/>
</dbReference>
<dbReference type="Proteomes" id="UP001501479">
    <property type="component" value="Unassembled WGS sequence"/>
</dbReference>
<feature type="compositionally biased region" description="Basic and acidic residues" evidence="1">
    <location>
        <begin position="312"/>
        <end position="325"/>
    </location>
</feature>